<comment type="pathway">
    <text evidence="4">Lipid metabolism.</text>
</comment>
<evidence type="ECO:0000256" key="8">
    <source>
        <dbReference type="ARBA" id="ARBA00024360"/>
    </source>
</evidence>
<dbReference type="STRING" id="218851.A0A2G5DCJ0"/>
<keyword evidence="5" id="KW-0808">Transferase</keyword>
<proteinExistence type="inferred from homology"/>
<feature type="domain" description="O-acyltransferase WSD1-like N-terminal" evidence="11">
    <location>
        <begin position="107"/>
        <end position="264"/>
    </location>
</feature>
<evidence type="ECO:0000256" key="4">
    <source>
        <dbReference type="ARBA" id="ARBA00005189"/>
    </source>
</evidence>
<gene>
    <name evidence="13" type="ORF">AQUCO_02300184v1</name>
</gene>
<keyword evidence="7" id="KW-0012">Acyltransferase</keyword>
<dbReference type="UniPathway" id="UPA00282"/>
<dbReference type="PANTHER" id="PTHR31650:SF34">
    <property type="entry name" value="O-ACYLTRANSFERASE WSD1-LIKE ISOFORM X1"/>
    <property type="match status" value="1"/>
</dbReference>
<accession>A0A2G5DCJ0</accession>
<name>A0A2G5DCJ0_AQUCA</name>
<evidence type="ECO:0000313" key="14">
    <source>
        <dbReference type="Proteomes" id="UP000230069"/>
    </source>
</evidence>
<dbReference type="GO" id="GO:0005886">
    <property type="term" value="C:plasma membrane"/>
    <property type="evidence" value="ECO:0007669"/>
    <property type="project" value="UniProtKB-SubCell"/>
</dbReference>
<comment type="pathway">
    <text evidence="3">Glycerolipid metabolism; triacylglycerol biosynthesis.</text>
</comment>
<dbReference type="GO" id="GO:0019432">
    <property type="term" value="P:triglyceride biosynthetic process"/>
    <property type="evidence" value="ECO:0007669"/>
    <property type="project" value="UniProtKB-UniPathway"/>
</dbReference>
<dbReference type="AlphaFoldDB" id="A0A2G5DCJ0"/>
<evidence type="ECO:0000256" key="2">
    <source>
        <dbReference type="ARBA" id="ARBA00004586"/>
    </source>
</evidence>
<evidence type="ECO:0000259" key="12">
    <source>
        <dbReference type="Pfam" id="PF06974"/>
    </source>
</evidence>
<evidence type="ECO:0000256" key="6">
    <source>
        <dbReference type="ARBA" id="ARBA00022824"/>
    </source>
</evidence>
<keyword evidence="14" id="KW-1185">Reference proteome</keyword>
<dbReference type="InterPro" id="IPR009721">
    <property type="entry name" value="O-acyltransferase_WSD1_C"/>
</dbReference>
<dbReference type="GO" id="GO:0047196">
    <property type="term" value="F:long-chain-alcohol O-fatty-acyltransferase activity"/>
    <property type="evidence" value="ECO:0007669"/>
    <property type="project" value="UniProtKB-EC"/>
</dbReference>
<dbReference type="InParanoid" id="A0A2G5DCJ0"/>
<comment type="subcellular location">
    <subcellularLocation>
        <location evidence="1">Cell membrane</location>
        <topology evidence="1">Single-pass membrane protein</topology>
    </subcellularLocation>
    <subcellularLocation>
        <location evidence="2">Endoplasmic reticulum membrane</location>
    </subcellularLocation>
</comment>
<dbReference type="InterPro" id="IPR004255">
    <property type="entry name" value="O-acyltransferase_WSD1_N"/>
</dbReference>
<dbReference type="Pfam" id="PF03007">
    <property type="entry name" value="WS_DGAT_cat"/>
    <property type="match status" value="1"/>
</dbReference>
<dbReference type="OrthoDB" id="619536at2759"/>
<dbReference type="GO" id="GO:0004144">
    <property type="term" value="F:diacylglycerol O-acyltransferase activity"/>
    <property type="evidence" value="ECO:0007669"/>
    <property type="project" value="UniProtKB-EC"/>
</dbReference>
<evidence type="ECO:0000256" key="3">
    <source>
        <dbReference type="ARBA" id="ARBA00004771"/>
    </source>
</evidence>
<evidence type="ECO:0000256" key="5">
    <source>
        <dbReference type="ARBA" id="ARBA00022679"/>
    </source>
</evidence>
<dbReference type="GO" id="GO:0005789">
    <property type="term" value="C:endoplasmic reticulum membrane"/>
    <property type="evidence" value="ECO:0007669"/>
    <property type="project" value="UniProtKB-SubCell"/>
</dbReference>
<organism evidence="13 14">
    <name type="scientific">Aquilegia coerulea</name>
    <name type="common">Rocky mountain columbine</name>
    <dbReference type="NCBI Taxonomy" id="218851"/>
    <lineage>
        <taxon>Eukaryota</taxon>
        <taxon>Viridiplantae</taxon>
        <taxon>Streptophyta</taxon>
        <taxon>Embryophyta</taxon>
        <taxon>Tracheophyta</taxon>
        <taxon>Spermatophyta</taxon>
        <taxon>Magnoliopsida</taxon>
        <taxon>Ranunculales</taxon>
        <taxon>Ranunculaceae</taxon>
        <taxon>Thalictroideae</taxon>
        <taxon>Aquilegia</taxon>
    </lineage>
</organism>
<dbReference type="PANTHER" id="PTHR31650">
    <property type="entry name" value="O-ACYLTRANSFERASE (WSD1-LIKE) FAMILY PROTEIN"/>
    <property type="match status" value="1"/>
</dbReference>
<dbReference type="Proteomes" id="UP000230069">
    <property type="component" value="Unassembled WGS sequence"/>
</dbReference>
<evidence type="ECO:0000256" key="7">
    <source>
        <dbReference type="ARBA" id="ARBA00023315"/>
    </source>
</evidence>
<sequence length="494" mass="55475">MAFSYSQVDKTRTQDEETLIPMSPHSQCLNTSIISLNILFIVELQNVLDEIHIANFIRNMFIPSNARFSSVVDVNEKGVPCWKKVDVKVEDHIIVPTFEEGLSKMDNDENLREYLSKIAGERLSSNRPLWEIHVVKYPTFNGGSVVYKISHAIGDGYSLISTVYAIFRKADDPSLRLTLPNISLRPNALRNRSLLSFFSKCKNTISNATLSLLKGSVLEDSKSAIRSGKLGVEFDPIAISSMSIPMESLKQIKSKVGGTLNDVVTGVIYYMIHLYMLRTGDISSQKSMNLLVMFNMRMIKGYKSIEEMMNANIWGNHVSSLVVPVPCISGELQVDPLHFVTKAKDIMERKKNSFHTYLTNPLIKVLTRIRGPKVRYQLCLLYLQSNGFMHSQVTSNFGVQGVAEFLHKNFRNTTASVTSLIGPNEKMGMAGHPVDSCYFIVAGVPQSLTFTVASWMGQLRLTTTVEKNFIDSQLFNACMKEAYENIFQAACTRE</sequence>
<comment type="catalytic activity">
    <reaction evidence="9">
        <text>a long chain fatty alcohol + a fatty acyl-CoA = a long-chain alcohol wax ester + CoA</text>
        <dbReference type="Rhea" id="RHEA:38443"/>
        <dbReference type="ChEBI" id="CHEBI:17135"/>
        <dbReference type="ChEBI" id="CHEBI:57287"/>
        <dbReference type="ChEBI" id="CHEBI:77636"/>
        <dbReference type="ChEBI" id="CHEBI:235323"/>
        <dbReference type="EC" id="2.3.1.75"/>
    </reaction>
</comment>
<protein>
    <submittedName>
        <fullName evidence="13">Uncharacterized protein</fullName>
    </submittedName>
</protein>
<comment type="catalytic activity">
    <reaction evidence="10">
        <text>an acyl-CoA + a 1,2-diacyl-sn-glycerol = a triacyl-sn-glycerol + CoA</text>
        <dbReference type="Rhea" id="RHEA:10868"/>
        <dbReference type="ChEBI" id="CHEBI:17815"/>
        <dbReference type="ChEBI" id="CHEBI:57287"/>
        <dbReference type="ChEBI" id="CHEBI:58342"/>
        <dbReference type="ChEBI" id="CHEBI:64615"/>
        <dbReference type="EC" id="2.3.1.20"/>
    </reaction>
</comment>
<feature type="domain" description="O-acyltransferase WSD1 C-terminal" evidence="12">
    <location>
        <begin position="314"/>
        <end position="486"/>
    </location>
</feature>
<evidence type="ECO:0000313" key="13">
    <source>
        <dbReference type="EMBL" id="PIA41203.1"/>
    </source>
</evidence>
<dbReference type="Pfam" id="PF06974">
    <property type="entry name" value="WS_DGAT_C"/>
    <property type="match status" value="1"/>
</dbReference>
<comment type="similarity">
    <text evidence="8">In the N-terminal section; belongs to the long-chain O-acyltransferase family.</text>
</comment>
<evidence type="ECO:0000256" key="1">
    <source>
        <dbReference type="ARBA" id="ARBA00004162"/>
    </source>
</evidence>
<evidence type="ECO:0000256" key="10">
    <source>
        <dbReference type="ARBA" id="ARBA00048109"/>
    </source>
</evidence>
<dbReference type="InterPro" id="IPR045034">
    <property type="entry name" value="O-acyltransferase_WSD1-like"/>
</dbReference>
<evidence type="ECO:0000259" key="11">
    <source>
        <dbReference type="Pfam" id="PF03007"/>
    </source>
</evidence>
<reference evidence="13 14" key="1">
    <citation type="submission" date="2017-09" db="EMBL/GenBank/DDBJ databases">
        <title>WGS assembly of Aquilegia coerulea Goldsmith.</title>
        <authorList>
            <person name="Hodges S."/>
            <person name="Kramer E."/>
            <person name="Nordborg M."/>
            <person name="Tomkins J."/>
            <person name="Borevitz J."/>
            <person name="Derieg N."/>
            <person name="Yan J."/>
            <person name="Mihaltcheva S."/>
            <person name="Hayes R.D."/>
            <person name="Rokhsar D."/>
        </authorList>
    </citation>
    <scope>NUCLEOTIDE SEQUENCE [LARGE SCALE GENOMIC DNA]</scope>
    <source>
        <strain evidence="14">cv. Goldsmith</strain>
    </source>
</reference>
<dbReference type="EMBL" id="KZ305040">
    <property type="protein sequence ID" value="PIA41203.1"/>
    <property type="molecule type" value="Genomic_DNA"/>
</dbReference>
<keyword evidence="6" id="KW-0256">Endoplasmic reticulum</keyword>
<evidence type="ECO:0000256" key="9">
    <source>
        <dbReference type="ARBA" id="ARBA00047604"/>
    </source>
</evidence>